<sequence length="521" mass="59344">MDRPMIDQLLNPGIYPDPTTAVQHLQTHISHLFLTDRYVYKIKKPVDFGFLDFTSLEKRRFYCHEELRLNRRLSPDIYLDLVALYLDADGMLSFQADGPVVEYAVKMLRMPQERMMSCLLEQGGVTEADIDAIAKKVARFHAESERSNGIALFGTVEAIRSNWLENLRQAAPYCGRTLSEQDHAMIAELALRRLEQDSSLFQRRLQQGYIRECDGDLHTENICLDGQVHIFDCIEFNEKFRYSDTAADVAFLAMDLENHGRRDLAERFVERYRFYSGDTGLRQVLPLYLANRAFVRGKVESFRLDDPLIAQEQKTAAAVRAQRFFRLARGYLLREQLPKILFLTCGPTGCGKTALADELAFQLGMAHFSSDLERKWLAGVAATERNADIYTPAWNQATYDRLFELARQCLAAQASVILDATFLQRRGRERFVRLAAESGARVVILQLSCPDELVRQRLEQRQARGDSASDGTWQVFLQQMKSAEPPTADEGLLIVLDATEEPFTMVEAILNQLSQAQSETG</sequence>
<dbReference type="RefSeq" id="WP_078789093.1">
    <property type="nucleotide sequence ID" value="NZ_FUWR01000002.1"/>
</dbReference>
<dbReference type="InterPro" id="IPR011009">
    <property type="entry name" value="Kinase-like_dom_sf"/>
</dbReference>
<dbReference type="InterPro" id="IPR027417">
    <property type="entry name" value="P-loop_NTPase"/>
</dbReference>
<dbReference type="EMBL" id="FUWR01000002">
    <property type="protein sequence ID" value="SJZ50558.1"/>
    <property type="molecule type" value="Genomic_DNA"/>
</dbReference>
<proteinExistence type="predicted"/>
<dbReference type="STRING" id="115783.SAMN02745119_00805"/>
<accession>A0A1T4L7F8</accession>
<dbReference type="SUPFAM" id="SSF56112">
    <property type="entry name" value="Protein kinase-like (PK-like)"/>
    <property type="match status" value="1"/>
</dbReference>
<dbReference type="SUPFAM" id="SSF52540">
    <property type="entry name" value="P-loop containing nucleoside triphosphate hydrolases"/>
    <property type="match status" value="1"/>
</dbReference>
<dbReference type="PANTHER" id="PTHR43883:SF1">
    <property type="entry name" value="GLUCONOKINASE"/>
    <property type="match status" value="1"/>
</dbReference>
<dbReference type="PANTHER" id="PTHR43883">
    <property type="entry name" value="SLR0207 PROTEIN"/>
    <property type="match status" value="1"/>
</dbReference>
<dbReference type="Proteomes" id="UP000190102">
    <property type="component" value="Unassembled WGS sequence"/>
</dbReference>
<name>A0A1T4L7F8_9BACT</name>
<dbReference type="InterPro" id="IPR052732">
    <property type="entry name" value="Cell-binding_unc_protein"/>
</dbReference>
<dbReference type="AlphaFoldDB" id="A0A1T4L7F8"/>
<evidence type="ECO:0000313" key="1">
    <source>
        <dbReference type="EMBL" id="SJZ50558.1"/>
    </source>
</evidence>
<protein>
    <submittedName>
        <fullName evidence="1">Uncharacterized protein</fullName>
    </submittedName>
</protein>
<keyword evidence="2" id="KW-1185">Reference proteome</keyword>
<organism evidence="1 2">
    <name type="scientific">Trichlorobacter thiogenes</name>
    <dbReference type="NCBI Taxonomy" id="115783"/>
    <lineage>
        <taxon>Bacteria</taxon>
        <taxon>Pseudomonadati</taxon>
        <taxon>Thermodesulfobacteriota</taxon>
        <taxon>Desulfuromonadia</taxon>
        <taxon>Geobacterales</taxon>
        <taxon>Geobacteraceae</taxon>
        <taxon>Trichlorobacter</taxon>
    </lineage>
</organism>
<reference evidence="2" key="1">
    <citation type="submission" date="2017-02" db="EMBL/GenBank/DDBJ databases">
        <authorList>
            <person name="Varghese N."/>
            <person name="Submissions S."/>
        </authorList>
    </citation>
    <scope>NUCLEOTIDE SEQUENCE [LARGE SCALE GENOMIC DNA]</scope>
    <source>
        <strain evidence="2">ATCC BAA-34</strain>
    </source>
</reference>
<dbReference type="Pfam" id="PF13671">
    <property type="entry name" value="AAA_33"/>
    <property type="match status" value="1"/>
</dbReference>
<evidence type="ECO:0000313" key="2">
    <source>
        <dbReference type="Proteomes" id="UP000190102"/>
    </source>
</evidence>
<dbReference type="Gene3D" id="3.40.50.300">
    <property type="entry name" value="P-loop containing nucleotide triphosphate hydrolases"/>
    <property type="match status" value="1"/>
</dbReference>
<dbReference type="OrthoDB" id="9810277at2"/>
<gene>
    <name evidence="1" type="ORF">SAMN02745119_00805</name>
</gene>